<dbReference type="Proteomes" id="UP000266861">
    <property type="component" value="Unassembled WGS sequence"/>
</dbReference>
<organism evidence="15 16">
    <name type="scientific">Diversispora epigaea</name>
    <dbReference type="NCBI Taxonomy" id="1348612"/>
    <lineage>
        <taxon>Eukaryota</taxon>
        <taxon>Fungi</taxon>
        <taxon>Fungi incertae sedis</taxon>
        <taxon>Mucoromycota</taxon>
        <taxon>Glomeromycotina</taxon>
        <taxon>Glomeromycetes</taxon>
        <taxon>Diversisporales</taxon>
        <taxon>Diversisporaceae</taxon>
        <taxon>Diversispora</taxon>
    </lineage>
</organism>
<evidence type="ECO:0000256" key="11">
    <source>
        <dbReference type="ARBA" id="ARBA00037847"/>
    </source>
</evidence>
<dbReference type="PANTHER" id="PTHR11929:SF226">
    <property type="entry name" value="ATP-DEPENDENT DNA HELICASE-RELATED"/>
    <property type="match status" value="1"/>
</dbReference>
<feature type="transmembrane region" description="Helical" evidence="12">
    <location>
        <begin position="384"/>
        <end position="407"/>
    </location>
</feature>
<evidence type="ECO:0000256" key="10">
    <source>
        <dbReference type="ARBA" id="ARBA00023180"/>
    </source>
</evidence>
<feature type="domain" description="Fucosyltransferase N-terminal" evidence="14">
    <location>
        <begin position="25"/>
        <end position="138"/>
    </location>
</feature>
<evidence type="ECO:0000256" key="9">
    <source>
        <dbReference type="ARBA" id="ARBA00023136"/>
    </source>
</evidence>
<evidence type="ECO:0000256" key="6">
    <source>
        <dbReference type="ARBA" id="ARBA00022692"/>
    </source>
</evidence>
<dbReference type="FunFam" id="3.40.50.11660:FF:000002">
    <property type="entry name" value="Alpha-(1,3)-fucosyltransferase"/>
    <property type="match status" value="1"/>
</dbReference>
<evidence type="ECO:0000313" key="15">
    <source>
        <dbReference type="EMBL" id="RHZ45412.1"/>
    </source>
</evidence>
<evidence type="ECO:0000256" key="3">
    <source>
        <dbReference type="ARBA" id="ARBA00008919"/>
    </source>
</evidence>
<dbReference type="InterPro" id="IPR055270">
    <property type="entry name" value="Glyco_tran_10_C"/>
</dbReference>
<gene>
    <name evidence="15" type="ORF">Glove_680g47</name>
</gene>
<evidence type="ECO:0000256" key="4">
    <source>
        <dbReference type="ARBA" id="ARBA00022676"/>
    </source>
</evidence>
<dbReference type="UniPathway" id="UPA00378"/>
<keyword evidence="7" id="KW-0735">Signal-anchor</keyword>
<evidence type="ECO:0000259" key="13">
    <source>
        <dbReference type="Pfam" id="PF00852"/>
    </source>
</evidence>
<evidence type="ECO:0000313" key="16">
    <source>
        <dbReference type="Proteomes" id="UP000266861"/>
    </source>
</evidence>
<protein>
    <recommendedName>
        <fullName evidence="12">Fucosyltransferase</fullName>
        <ecNumber evidence="12">2.4.1.-</ecNumber>
    </recommendedName>
</protein>
<dbReference type="GO" id="GO:0046920">
    <property type="term" value="F:alpha-(1-&gt;3)-fucosyltransferase activity"/>
    <property type="evidence" value="ECO:0007669"/>
    <property type="project" value="TreeGrafter"/>
</dbReference>
<evidence type="ECO:0000256" key="2">
    <source>
        <dbReference type="ARBA" id="ARBA00004922"/>
    </source>
</evidence>
<keyword evidence="8 12" id="KW-1133">Transmembrane helix</keyword>
<keyword evidence="16" id="KW-1185">Reference proteome</keyword>
<dbReference type="STRING" id="1348612.A0A397G305"/>
<dbReference type="Pfam" id="PF17039">
    <property type="entry name" value="Glyco_tran_10_N"/>
    <property type="match status" value="1"/>
</dbReference>
<comment type="similarity">
    <text evidence="3 12">Belongs to the glycosyltransferase 10 family.</text>
</comment>
<dbReference type="InterPro" id="IPR038577">
    <property type="entry name" value="GT10-like_C_sf"/>
</dbReference>
<evidence type="ECO:0000256" key="5">
    <source>
        <dbReference type="ARBA" id="ARBA00022679"/>
    </source>
</evidence>
<dbReference type="PANTHER" id="PTHR11929">
    <property type="entry name" value="ALPHA- 1,3 -FUCOSYLTRANSFERASE"/>
    <property type="match status" value="1"/>
</dbReference>
<comment type="pathway">
    <text evidence="2">Protein modification; protein glycosylation.</text>
</comment>
<dbReference type="SUPFAM" id="SSF53756">
    <property type="entry name" value="UDP-Glycosyltransferase/glycogen phosphorylase"/>
    <property type="match status" value="1"/>
</dbReference>
<dbReference type="Pfam" id="PF00852">
    <property type="entry name" value="Glyco_transf_10"/>
    <property type="match status" value="1"/>
</dbReference>
<keyword evidence="10" id="KW-0325">Glycoprotein</keyword>
<comment type="caution">
    <text evidence="15">The sequence shown here is derived from an EMBL/GenBank/DDBJ whole genome shotgun (WGS) entry which is preliminary data.</text>
</comment>
<accession>A0A397G305</accession>
<feature type="domain" description="Fucosyltransferase C-terminal" evidence="13">
    <location>
        <begin position="158"/>
        <end position="337"/>
    </location>
</feature>
<keyword evidence="12" id="KW-0333">Golgi apparatus</keyword>
<keyword evidence="5 12" id="KW-0808">Transferase</keyword>
<evidence type="ECO:0000256" key="8">
    <source>
        <dbReference type="ARBA" id="ARBA00022989"/>
    </source>
</evidence>
<dbReference type="InterPro" id="IPR001503">
    <property type="entry name" value="Glyco_trans_10"/>
</dbReference>
<evidence type="ECO:0000256" key="12">
    <source>
        <dbReference type="RuleBase" id="RU003832"/>
    </source>
</evidence>
<dbReference type="EMBL" id="PQFF01000549">
    <property type="protein sequence ID" value="RHZ45412.1"/>
    <property type="molecule type" value="Genomic_DNA"/>
</dbReference>
<dbReference type="Gene3D" id="3.40.50.11660">
    <property type="entry name" value="Glycosyl transferase family 10, C-terminal domain"/>
    <property type="match status" value="1"/>
</dbReference>
<dbReference type="EC" id="2.4.1.-" evidence="12"/>
<dbReference type="OrthoDB" id="427096at2759"/>
<evidence type="ECO:0000259" key="14">
    <source>
        <dbReference type="Pfam" id="PF17039"/>
    </source>
</evidence>
<name>A0A397G305_9GLOM</name>
<evidence type="ECO:0000256" key="7">
    <source>
        <dbReference type="ARBA" id="ARBA00022968"/>
    </source>
</evidence>
<keyword evidence="6 12" id="KW-0812">Transmembrane</keyword>
<evidence type="ECO:0000256" key="1">
    <source>
        <dbReference type="ARBA" id="ARBA00004606"/>
    </source>
</evidence>
<proteinExistence type="inferred from homology"/>
<comment type="subcellular location">
    <subcellularLocation>
        <location evidence="11">Endomembrane system</location>
        <topology evidence="11">Single-pass membrane protein</topology>
    </subcellularLocation>
    <subcellularLocation>
        <location evidence="12">Golgi apparatus</location>
        <location evidence="12">Golgi stack membrane</location>
        <topology evidence="12">Single-pass type II membrane protein</topology>
    </subcellularLocation>
    <subcellularLocation>
        <location evidence="1">Membrane</location>
        <topology evidence="1">Single-pass type II membrane protein</topology>
    </subcellularLocation>
</comment>
<keyword evidence="9 12" id="KW-0472">Membrane</keyword>
<keyword evidence="4 12" id="KW-0328">Glycosyltransferase</keyword>
<dbReference type="GO" id="GO:0032580">
    <property type="term" value="C:Golgi cisterna membrane"/>
    <property type="evidence" value="ECO:0007669"/>
    <property type="project" value="UniProtKB-SubCell"/>
</dbReference>
<dbReference type="AlphaFoldDB" id="A0A397G305"/>
<dbReference type="InterPro" id="IPR031481">
    <property type="entry name" value="Glyco_tran_10_N"/>
</dbReference>
<reference evidence="15 16" key="1">
    <citation type="submission" date="2018-08" db="EMBL/GenBank/DDBJ databases">
        <title>Genome and evolution of the arbuscular mycorrhizal fungus Diversispora epigaea (formerly Glomus versiforme) and its bacterial endosymbionts.</title>
        <authorList>
            <person name="Sun X."/>
            <person name="Fei Z."/>
            <person name="Harrison M."/>
        </authorList>
    </citation>
    <scope>NUCLEOTIDE SEQUENCE [LARGE SCALE GENOMIC DNA]</scope>
    <source>
        <strain evidence="15 16">IT104</strain>
    </source>
</reference>
<sequence length="426" mass="49611">MSTSTNVETGNSTEPTSFDTLEINEDTLILNWTPVFHELIWENYRIDYCGKDIPPCLITHNRSHLNSSNLLVFHAWDVDVNLIDLPDKETINKFGNKIPWVYYSAEVPGHKWEFEDDKMEMFEFSLTYRLDSDFSSSYFAENLIEIVKAPLRHSFNDRKKVPVAWIVSNCRAKNGRHYYVKELSKYIDIDIYGNCLNNTLFPEPQITLPELISQYKFYIAVENSNCDYYVTEKLLNAFLAGVVPIVDGPSDYSPFEPTNHSLIRLDQFSSPLELATYLISLSSDKDAYLSYLSYKNGEPLSPKFLKYWKGYNNTNGVFGYDFQGARCKMCKLANQLKYSKNNDLENTIFGNESIPKKKLHADLSCIYGKHDEFWSPFWNNDIQFIYLTYFLLLIFAGGFCFWIFKVLMGRNRKGWRKVNNNVEDPN</sequence>